<dbReference type="PANTHER" id="PTHR43252">
    <property type="entry name" value="TRANSCRIPTIONAL REGULATOR YQJI"/>
    <property type="match status" value="1"/>
</dbReference>
<dbReference type="EMBL" id="LLXS01000008">
    <property type="protein sequence ID" value="KRG44294.1"/>
    <property type="molecule type" value="Genomic_DNA"/>
</dbReference>
<gene>
    <name evidence="2" type="ORF">ARC78_05760</name>
</gene>
<evidence type="ECO:0000259" key="1">
    <source>
        <dbReference type="Pfam" id="PF03551"/>
    </source>
</evidence>
<dbReference type="InterPro" id="IPR005149">
    <property type="entry name" value="Tscrpt_reg_PadR_N"/>
</dbReference>
<sequence>MKTEAVTTDTRSRATARPLGRGDLRLLLLWLLGQAPRHGYELIQQVSEMFVRTYTPSAGSVYPLLADFEKQHWVSVEEEGGRKRYHITRIGQAQLAARDAEVQAALLRARHSARTMAKAKLPPPLREAMGQLTRALMLHDRRWRDADVAHITALLAQATARVRHAAQDGDDAG</sequence>
<dbReference type="Proteomes" id="UP000050836">
    <property type="component" value="Unassembled WGS sequence"/>
</dbReference>
<dbReference type="InterPro" id="IPR036388">
    <property type="entry name" value="WH-like_DNA-bd_sf"/>
</dbReference>
<accession>A0A0R0AGR2</accession>
<dbReference type="RefSeq" id="WP_057505757.1">
    <property type="nucleotide sequence ID" value="NZ_LLXS01000008.1"/>
</dbReference>
<protein>
    <recommendedName>
        <fullName evidence="1">Transcription regulator PadR N-terminal domain-containing protein</fullName>
    </recommendedName>
</protein>
<dbReference type="Pfam" id="PF03551">
    <property type="entry name" value="PadR"/>
    <property type="match status" value="1"/>
</dbReference>
<organism evidence="2 3">
    <name type="scientific">Stenotrophomonas pictorum JCM 9942</name>
    <dbReference type="NCBI Taxonomy" id="1236960"/>
    <lineage>
        <taxon>Bacteria</taxon>
        <taxon>Pseudomonadati</taxon>
        <taxon>Pseudomonadota</taxon>
        <taxon>Gammaproteobacteria</taxon>
        <taxon>Lysobacterales</taxon>
        <taxon>Lysobacteraceae</taxon>
        <taxon>Stenotrophomonas</taxon>
    </lineage>
</organism>
<feature type="domain" description="Transcription regulator PadR N-terminal" evidence="1">
    <location>
        <begin position="28"/>
        <end position="96"/>
    </location>
</feature>
<proteinExistence type="predicted"/>
<reference evidence="2 3" key="1">
    <citation type="submission" date="2015-10" db="EMBL/GenBank/DDBJ databases">
        <title>Genome sequencing and analysis of members of genus Stenotrophomonas.</title>
        <authorList>
            <person name="Patil P.P."/>
            <person name="Midha S."/>
            <person name="Patil P.B."/>
        </authorList>
    </citation>
    <scope>NUCLEOTIDE SEQUENCE [LARGE SCALE GENOMIC DNA]</scope>
    <source>
        <strain evidence="2 3">JCM 9942</strain>
    </source>
</reference>
<comment type="caution">
    <text evidence="2">The sequence shown here is derived from an EMBL/GenBank/DDBJ whole genome shotgun (WGS) entry which is preliminary data.</text>
</comment>
<keyword evidence="3" id="KW-1185">Reference proteome</keyword>
<dbReference type="Gene3D" id="1.10.10.10">
    <property type="entry name" value="Winged helix-like DNA-binding domain superfamily/Winged helix DNA-binding domain"/>
    <property type="match status" value="1"/>
</dbReference>
<dbReference type="SUPFAM" id="SSF46785">
    <property type="entry name" value="Winged helix' DNA-binding domain"/>
    <property type="match status" value="1"/>
</dbReference>
<dbReference type="AlphaFoldDB" id="A0A0R0AGR2"/>
<evidence type="ECO:0000313" key="2">
    <source>
        <dbReference type="EMBL" id="KRG44294.1"/>
    </source>
</evidence>
<name>A0A0R0AGR2_9GAMM</name>
<dbReference type="PANTHER" id="PTHR43252:SF7">
    <property type="entry name" value="TRANSCRIPTIONAL REGULATOR YQJI"/>
    <property type="match status" value="1"/>
</dbReference>
<evidence type="ECO:0000313" key="3">
    <source>
        <dbReference type="Proteomes" id="UP000050836"/>
    </source>
</evidence>
<dbReference type="InterPro" id="IPR036390">
    <property type="entry name" value="WH_DNA-bd_sf"/>
</dbReference>